<protein>
    <submittedName>
        <fullName evidence="3">SRPBCC domain-containing protein</fullName>
    </submittedName>
</protein>
<evidence type="ECO:0000313" key="3">
    <source>
        <dbReference type="EMBL" id="KAB8173771.1"/>
    </source>
</evidence>
<accession>A0A5N6AYD6</accession>
<dbReference type="AlphaFoldDB" id="A0A5N6AYD6"/>
<feature type="domain" description="Activator of Hsp90 ATPase homologue 1/2-like C-terminal" evidence="2">
    <location>
        <begin position="18"/>
        <end position="150"/>
    </location>
</feature>
<comment type="similarity">
    <text evidence="1">Belongs to the AHA1 family.</text>
</comment>
<keyword evidence="4" id="KW-1185">Reference proteome</keyword>
<evidence type="ECO:0000259" key="2">
    <source>
        <dbReference type="Pfam" id="PF08327"/>
    </source>
</evidence>
<organism evidence="3 4">
    <name type="scientific">Microbispora catharanthi</name>
    <dbReference type="NCBI Taxonomy" id="1712871"/>
    <lineage>
        <taxon>Bacteria</taxon>
        <taxon>Bacillati</taxon>
        <taxon>Actinomycetota</taxon>
        <taxon>Actinomycetes</taxon>
        <taxon>Streptosporangiales</taxon>
        <taxon>Streptosporangiaceae</taxon>
        <taxon>Microbispora</taxon>
    </lineage>
</organism>
<dbReference type="Proteomes" id="UP000313066">
    <property type="component" value="Unassembled WGS sequence"/>
</dbReference>
<sequence>MTMTNTPDLEYTITRVLDAPREAVFEAWTEPERFSEWFGPHGFTTPVSLITMDLRPGGEWSACLVSPDGAKAPLGGVYREIAAPERLVFTTGDPDNQEGAVASVATVTLTDLGDRTEMSFKQEGYNTDEAHAEAAKAGWLQFFDRLAEHLA</sequence>
<dbReference type="InterPro" id="IPR013538">
    <property type="entry name" value="ASHA1/2-like_C"/>
</dbReference>
<dbReference type="SUPFAM" id="SSF55961">
    <property type="entry name" value="Bet v1-like"/>
    <property type="match status" value="1"/>
</dbReference>
<dbReference type="InterPro" id="IPR023393">
    <property type="entry name" value="START-like_dom_sf"/>
</dbReference>
<evidence type="ECO:0000256" key="1">
    <source>
        <dbReference type="ARBA" id="ARBA00006817"/>
    </source>
</evidence>
<dbReference type="EMBL" id="VDMA02000041">
    <property type="protein sequence ID" value="KAB8173771.1"/>
    <property type="molecule type" value="Genomic_DNA"/>
</dbReference>
<dbReference type="Gene3D" id="3.30.530.20">
    <property type="match status" value="1"/>
</dbReference>
<evidence type="ECO:0000313" key="4">
    <source>
        <dbReference type="Proteomes" id="UP000313066"/>
    </source>
</evidence>
<dbReference type="Pfam" id="PF08327">
    <property type="entry name" value="AHSA1"/>
    <property type="match status" value="1"/>
</dbReference>
<gene>
    <name evidence="3" type="ORF">FH610_041055</name>
</gene>
<proteinExistence type="inferred from homology"/>
<dbReference type="CDD" id="cd07814">
    <property type="entry name" value="SRPBCC_CalC_Aha1-like"/>
    <property type="match status" value="1"/>
</dbReference>
<reference evidence="3 4" key="1">
    <citation type="submission" date="2019-10" db="EMBL/GenBank/DDBJ databases">
        <title>Nonomuraea sp. nov., isolated from Phyllanthus amarus.</title>
        <authorList>
            <person name="Klykleung N."/>
            <person name="Tanasupawat S."/>
        </authorList>
    </citation>
    <scope>NUCLEOTIDE SEQUENCE [LARGE SCALE GENOMIC DNA]</scope>
    <source>
        <strain evidence="3 4">CR1-09</strain>
    </source>
</reference>
<name>A0A5N6AYD6_9ACTN</name>
<comment type="caution">
    <text evidence="3">The sequence shown here is derived from an EMBL/GenBank/DDBJ whole genome shotgun (WGS) entry which is preliminary data.</text>
</comment>